<evidence type="ECO:0000256" key="4">
    <source>
        <dbReference type="PROSITE-ProRule" id="PRU01331"/>
    </source>
</evidence>
<keyword evidence="2 7" id="KW-0436">Ligase</keyword>
<dbReference type="PANTHER" id="PTHR43785">
    <property type="entry name" value="GAMMA-GLUTAMYLPUTRESCINE SYNTHETASE"/>
    <property type="match status" value="1"/>
</dbReference>
<dbReference type="PROSITE" id="PS00181">
    <property type="entry name" value="GLNA_ATP"/>
    <property type="match status" value="1"/>
</dbReference>
<dbReference type="InterPro" id="IPR027303">
    <property type="entry name" value="Gln_synth_gly_rich_site"/>
</dbReference>
<proteinExistence type="inferred from homology"/>
<evidence type="ECO:0000256" key="1">
    <source>
        <dbReference type="ARBA" id="ARBA00001946"/>
    </source>
</evidence>
<reference evidence="7 8" key="1">
    <citation type="submission" date="2020-08" db="EMBL/GenBank/DDBJ databases">
        <title>Genomic Encyclopedia of Type Strains, Phase IV (KMG-IV): sequencing the most valuable type-strain genomes for metagenomic binning, comparative biology and taxonomic classification.</title>
        <authorList>
            <person name="Goeker M."/>
        </authorList>
    </citation>
    <scope>NUCLEOTIDE SEQUENCE [LARGE SCALE GENOMIC DNA]</scope>
    <source>
        <strain evidence="7 8">DSM 28760</strain>
    </source>
</reference>
<name>A0A7W5Z5U3_9HYPH</name>
<evidence type="ECO:0000313" key="7">
    <source>
        <dbReference type="EMBL" id="MBB3810743.1"/>
    </source>
</evidence>
<dbReference type="InterPro" id="IPR008146">
    <property type="entry name" value="Gln_synth_cat_dom"/>
</dbReference>
<protein>
    <submittedName>
        <fullName evidence="7">Glutamine synthetase</fullName>
        <ecNumber evidence="7">6.3.1.2</ecNumber>
    </submittedName>
</protein>
<dbReference type="PANTHER" id="PTHR43785:SF14">
    <property type="entry name" value="GLUTAMINE SYNTHETASE"/>
    <property type="match status" value="1"/>
</dbReference>
<keyword evidence="8" id="KW-1185">Reference proteome</keyword>
<dbReference type="PROSITE" id="PS51987">
    <property type="entry name" value="GS_CATALYTIC"/>
    <property type="match status" value="1"/>
</dbReference>
<dbReference type="Gene3D" id="3.10.20.70">
    <property type="entry name" value="Glutamine synthetase, N-terminal domain"/>
    <property type="match status" value="1"/>
</dbReference>
<evidence type="ECO:0000313" key="8">
    <source>
        <dbReference type="Proteomes" id="UP000537592"/>
    </source>
</evidence>
<evidence type="ECO:0000256" key="2">
    <source>
        <dbReference type="ARBA" id="ARBA00022598"/>
    </source>
</evidence>
<keyword evidence="3" id="KW-0460">Magnesium</keyword>
<dbReference type="SUPFAM" id="SSF55931">
    <property type="entry name" value="Glutamine synthetase/guanido kinase"/>
    <property type="match status" value="1"/>
</dbReference>
<evidence type="ECO:0000256" key="5">
    <source>
        <dbReference type="RuleBase" id="RU000384"/>
    </source>
</evidence>
<accession>A0A7W5Z5U3</accession>
<dbReference type="Pfam" id="PF00120">
    <property type="entry name" value="Gln-synt_C"/>
    <property type="match status" value="2"/>
</dbReference>
<dbReference type="AlphaFoldDB" id="A0A7W5Z5U3"/>
<dbReference type="SUPFAM" id="SSF54368">
    <property type="entry name" value="Glutamine synthetase, N-terminal domain"/>
    <property type="match status" value="1"/>
</dbReference>
<comment type="similarity">
    <text evidence="4 5">Belongs to the glutamine synthetase family.</text>
</comment>
<dbReference type="SMART" id="SM01230">
    <property type="entry name" value="Gln-synt_C"/>
    <property type="match status" value="1"/>
</dbReference>
<dbReference type="InterPro" id="IPR036651">
    <property type="entry name" value="Gln_synt_N_sf"/>
</dbReference>
<comment type="cofactor">
    <cofactor evidence="1">
        <name>Mg(2+)</name>
        <dbReference type="ChEBI" id="CHEBI:18420"/>
    </cofactor>
</comment>
<evidence type="ECO:0000256" key="3">
    <source>
        <dbReference type="ARBA" id="ARBA00022842"/>
    </source>
</evidence>
<dbReference type="InterPro" id="IPR014746">
    <property type="entry name" value="Gln_synth/guanido_kin_cat_dom"/>
</dbReference>
<feature type="domain" description="GS catalytic" evidence="6">
    <location>
        <begin position="151"/>
        <end position="509"/>
    </location>
</feature>
<gene>
    <name evidence="7" type="ORF">FHS81_002849</name>
</gene>
<dbReference type="Proteomes" id="UP000537592">
    <property type="component" value="Unassembled WGS sequence"/>
</dbReference>
<dbReference type="GO" id="GO:0006542">
    <property type="term" value="P:glutamine biosynthetic process"/>
    <property type="evidence" value="ECO:0007669"/>
    <property type="project" value="InterPro"/>
</dbReference>
<comment type="caution">
    <text evidence="7">The sequence shown here is derived from an EMBL/GenBank/DDBJ whole genome shotgun (WGS) entry which is preliminary data.</text>
</comment>
<organism evidence="7 8">
    <name type="scientific">Pseudochelatococcus contaminans</name>
    <dbReference type="NCBI Taxonomy" id="1538103"/>
    <lineage>
        <taxon>Bacteria</taxon>
        <taxon>Pseudomonadati</taxon>
        <taxon>Pseudomonadota</taxon>
        <taxon>Alphaproteobacteria</taxon>
        <taxon>Hyphomicrobiales</taxon>
        <taxon>Chelatococcaceae</taxon>
        <taxon>Pseudochelatococcus</taxon>
    </lineage>
</organism>
<dbReference type="EMBL" id="JACICC010000008">
    <property type="protein sequence ID" value="MBB3810743.1"/>
    <property type="molecule type" value="Genomic_DNA"/>
</dbReference>
<dbReference type="GO" id="GO:0004356">
    <property type="term" value="F:glutamine synthetase activity"/>
    <property type="evidence" value="ECO:0007669"/>
    <property type="project" value="UniProtKB-EC"/>
</dbReference>
<dbReference type="EC" id="6.3.1.2" evidence="7"/>
<sequence length="509" mass="57471">MLERPQVRAPAVTGKARFADTDVMREIADPLRQERVARVREKIDQLGIEYIYYQYVTITGRVLGKSVPARHWEQNAHKGIQTWIGGVANLTVDIRGNMIGFSANDGECLALPDPETFCQLPWEKKIARVFCTLFYSLEDENKPGAYYECDTRGNLKRFDRQFREKHNGLHLRVGTEPEMLWLRPTGDVKRPYEGITKASAYHIDQFETARHVWMKVYEYGQAMGLDMIQGDVEDAPGLLELNFAFDDVLATCDRLTTYRQICAEVARQNGLVACFMAKPMMGVPANGCHHNCSIWYGGEQKVVRLAEGTLPGMDEVFSYNKGGENAFENTEGGWIPTELGRHALGGALKHIGALTALGATTVNSYRRFADIGLWAPVGANWGLQNRSCSIRISAPDRFEFRAVDAMVNQHLFCSALLKALDDGISNQIDPGPPEKRNVVDVLNAGVEDIATIPLNLHEALEALKADDFILEAMPGRLHELYDKLKRDEWQRFMKEISGWDIERYMDYFP</sequence>
<evidence type="ECO:0000259" key="6">
    <source>
        <dbReference type="PROSITE" id="PS51987"/>
    </source>
</evidence>
<dbReference type="Gene3D" id="3.30.590.10">
    <property type="entry name" value="Glutamine synthetase/guanido kinase, catalytic domain"/>
    <property type="match status" value="1"/>
</dbReference>